<reference evidence="1 2" key="1">
    <citation type="submission" date="2019-12" db="EMBL/GenBank/DDBJ databases">
        <title>Genomic-based taxomic classification of the family Erythrobacteraceae.</title>
        <authorList>
            <person name="Xu L."/>
        </authorList>
    </citation>
    <scope>NUCLEOTIDE SEQUENCE [LARGE SCALE GENOMIC DNA]</scope>
    <source>
        <strain evidence="1 2">DSM 18604</strain>
    </source>
</reference>
<accession>A0A845A8Z3</accession>
<gene>
    <name evidence="1" type="ORF">GRI39_06660</name>
</gene>
<dbReference type="OrthoDB" id="9917577at2"/>
<protein>
    <submittedName>
        <fullName evidence="1">Uncharacterized protein</fullName>
    </submittedName>
</protein>
<dbReference type="RefSeq" id="WP_160738921.1">
    <property type="nucleotide sequence ID" value="NZ_WTYQ01000002.1"/>
</dbReference>
<dbReference type="EMBL" id="WTYQ01000002">
    <property type="protein sequence ID" value="MXP25723.1"/>
    <property type="molecule type" value="Genomic_DNA"/>
</dbReference>
<keyword evidence="2" id="KW-1185">Reference proteome</keyword>
<evidence type="ECO:0000313" key="1">
    <source>
        <dbReference type="EMBL" id="MXP25723.1"/>
    </source>
</evidence>
<organism evidence="1 2">
    <name type="scientific">Altericroceibacterium indicum</name>
    <dbReference type="NCBI Taxonomy" id="374177"/>
    <lineage>
        <taxon>Bacteria</taxon>
        <taxon>Pseudomonadati</taxon>
        <taxon>Pseudomonadota</taxon>
        <taxon>Alphaproteobacteria</taxon>
        <taxon>Sphingomonadales</taxon>
        <taxon>Erythrobacteraceae</taxon>
        <taxon>Altericroceibacterium</taxon>
    </lineage>
</organism>
<dbReference type="AlphaFoldDB" id="A0A845A8Z3"/>
<sequence>MGFDPKSMHVIVTHPPVRDESGPDFETYKHAYNGHHAQLQKLPKIDFAALNDHLSPHHSELLESIKDRQKAKYEIARGRYPYEDDDGRDRFPSGKAGRSLAEEWLGLARSLAQFWKNGPSMTA</sequence>
<comment type="caution">
    <text evidence="1">The sequence shown here is derived from an EMBL/GenBank/DDBJ whole genome shotgun (WGS) entry which is preliminary data.</text>
</comment>
<evidence type="ECO:0000313" key="2">
    <source>
        <dbReference type="Proteomes" id="UP000460561"/>
    </source>
</evidence>
<name>A0A845A8Z3_9SPHN</name>
<proteinExistence type="predicted"/>
<dbReference type="Proteomes" id="UP000460561">
    <property type="component" value="Unassembled WGS sequence"/>
</dbReference>